<organism evidence="1 2">
    <name type="scientific">Arsenicicoccus bolidensis</name>
    <dbReference type="NCBI Taxonomy" id="229480"/>
    <lineage>
        <taxon>Bacteria</taxon>
        <taxon>Bacillati</taxon>
        <taxon>Actinomycetota</taxon>
        <taxon>Actinomycetes</taxon>
        <taxon>Micrococcales</taxon>
        <taxon>Intrasporangiaceae</taxon>
        <taxon>Arsenicicoccus</taxon>
    </lineage>
</organism>
<evidence type="ECO:0000313" key="1">
    <source>
        <dbReference type="EMBL" id="MCG7322950.1"/>
    </source>
</evidence>
<evidence type="ECO:0000313" key="2">
    <source>
        <dbReference type="Proteomes" id="UP001521931"/>
    </source>
</evidence>
<name>A0ABS9Q507_9MICO</name>
<dbReference type="EMBL" id="JAKRCV010000052">
    <property type="protein sequence ID" value="MCG7322950.1"/>
    <property type="molecule type" value="Genomic_DNA"/>
</dbReference>
<keyword evidence="2" id="KW-1185">Reference proteome</keyword>
<protein>
    <submittedName>
        <fullName evidence="1">Uncharacterized protein</fullName>
    </submittedName>
</protein>
<proteinExistence type="predicted"/>
<sequence length="60" mass="6679">MGNVPHKLMTYLGFTMPPSGPGYRWSGSWAVRYQVCDRCGARVGAAEESQHDAWHAQLGR</sequence>
<dbReference type="RefSeq" id="WP_019286253.1">
    <property type="nucleotide sequence ID" value="NZ_JAKRCV010000052.1"/>
</dbReference>
<dbReference type="Proteomes" id="UP001521931">
    <property type="component" value="Unassembled WGS sequence"/>
</dbReference>
<accession>A0ABS9Q507</accession>
<gene>
    <name evidence="1" type="ORF">MHL29_13785</name>
</gene>
<reference evidence="1 2" key="1">
    <citation type="submission" date="2022-02" db="EMBL/GenBank/DDBJ databases">
        <title>Uncovering new skin microbiome diversity through culturing and metagenomics.</title>
        <authorList>
            <person name="Conlan S."/>
            <person name="Deming C."/>
            <person name="Nisc Comparative Sequencing Program N."/>
            <person name="Segre J.A."/>
        </authorList>
    </citation>
    <scope>NUCLEOTIDE SEQUENCE [LARGE SCALE GENOMIC DNA]</scope>
    <source>
        <strain evidence="1 2">ACRQZ</strain>
    </source>
</reference>
<comment type="caution">
    <text evidence="1">The sequence shown here is derived from an EMBL/GenBank/DDBJ whole genome shotgun (WGS) entry which is preliminary data.</text>
</comment>